<dbReference type="PANTHER" id="PTHR14898">
    <property type="entry name" value="ENHANCER OF POLYCOMB"/>
    <property type="match status" value="1"/>
</dbReference>
<evidence type="ECO:0000256" key="6">
    <source>
        <dbReference type="RuleBase" id="RU361124"/>
    </source>
</evidence>
<dbReference type="GO" id="GO:0005634">
    <property type="term" value="C:nucleus"/>
    <property type="evidence" value="ECO:0007669"/>
    <property type="project" value="UniProtKB-SubCell"/>
</dbReference>
<dbReference type="InterPro" id="IPR019542">
    <property type="entry name" value="Enhancer_polycomb-like_N"/>
</dbReference>
<evidence type="ECO:0000313" key="10">
    <source>
        <dbReference type="Proteomes" id="UP001175271"/>
    </source>
</evidence>
<comment type="similarity">
    <text evidence="2 6">Belongs to the enhancer of polycomb family.</text>
</comment>
<keyword evidence="4 6" id="KW-0804">Transcription</keyword>
<evidence type="ECO:0000256" key="5">
    <source>
        <dbReference type="ARBA" id="ARBA00023242"/>
    </source>
</evidence>
<name>A0AA39I3C8_9BILA</name>
<evidence type="ECO:0000313" key="9">
    <source>
        <dbReference type="EMBL" id="KAK0417081.1"/>
    </source>
</evidence>
<proteinExistence type="inferred from homology"/>
<comment type="subcellular location">
    <subcellularLocation>
        <location evidence="1 6">Nucleus</location>
    </subcellularLocation>
</comment>
<feature type="compositionally biased region" description="Polar residues" evidence="7">
    <location>
        <begin position="383"/>
        <end position="396"/>
    </location>
</feature>
<organism evidence="9 10">
    <name type="scientific">Steinernema hermaphroditum</name>
    <dbReference type="NCBI Taxonomy" id="289476"/>
    <lineage>
        <taxon>Eukaryota</taxon>
        <taxon>Metazoa</taxon>
        <taxon>Ecdysozoa</taxon>
        <taxon>Nematoda</taxon>
        <taxon>Chromadorea</taxon>
        <taxon>Rhabditida</taxon>
        <taxon>Tylenchina</taxon>
        <taxon>Panagrolaimomorpha</taxon>
        <taxon>Strongyloidoidea</taxon>
        <taxon>Steinernematidae</taxon>
        <taxon>Steinernema</taxon>
    </lineage>
</organism>
<evidence type="ECO:0000256" key="3">
    <source>
        <dbReference type="ARBA" id="ARBA00023015"/>
    </source>
</evidence>
<evidence type="ECO:0000256" key="4">
    <source>
        <dbReference type="ARBA" id="ARBA00023163"/>
    </source>
</evidence>
<protein>
    <recommendedName>
        <fullName evidence="6">Enhancer of polycomb-like protein</fullName>
    </recommendedName>
</protein>
<dbReference type="GO" id="GO:0035267">
    <property type="term" value="C:NuA4 histone acetyltransferase complex"/>
    <property type="evidence" value="ECO:0007669"/>
    <property type="project" value="InterPro"/>
</dbReference>
<dbReference type="AlphaFoldDB" id="A0AA39I3C8"/>
<feature type="domain" description="Enhancer of polycomb-like N-terminal" evidence="8">
    <location>
        <begin position="98"/>
        <end position="245"/>
    </location>
</feature>
<dbReference type="Proteomes" id="UP001175271">
    <property type="component" value="Unassembled WGS sequence"/>
</dbReference>
<evidence type="ECO:0000259" key="8">
    <source>
        <dbReference type="Pfam" id="PF10513"/>
    </source>
</evidence>
<keyword evidence="5 6" id="KW-0539">Nucleus</keyword>
<evidence type="ECO:0000256" key="2">
    <source>
        <dbReference type="ARBA" id="ARBA00008035"/>
    </source>
</evidence>
<accession>A0AA39I3C8</accession>
<evidence type="ECO:0000256" key="1">
    <source>
        <dbReference type="ARBA" id="ARBA00004123"/>
    </source>
</evidence>
<keyword evidence="10" id="KW-1185">Reference proteome</keyword>
<dbReference type="Pfam" id="PF10513">
    <property type="entry name" value="EPL1"/>
    <property type="match status" value="1"/>
</dbReference>
<reference evidence="9" key="1">
    <citation type="submission" date="2023-06" db="EMBL/GenBank/DDBJ databases">
        <title>Genomic analysis of the entomopathogenic nematode Steinernema hermaphroditum.</title>
        <authorList>
            <person name="Schwarz E.M."/>
            <person name="Heppert J.K."/>
            <person name="Baniya A."/>
            <person name="Schwartz H.T."/>
            <person name="Tan C.-H."/>
            <person name="Antoshechkin I."/>
            <person name="Sternberg P.W."/>
            <person name="Goodrich-Blair H."/>
            <person name="Dillman A.R."/>
        </authorList>
    </citation>
    <scope>NUCLEOTIDE SEQUENCE</scope>
    <source>
        <strain evidence="9">PS9179</strain>
        <tissue evidence="9">Whole animal</tissue>
    </source>
</reference>
<evidence type="ECO:0000256" key="7">
    <source>
        <dbReference type="SAM" id="MobiDB-lite"/>
    </source>
</evidence>
<feature type="region of interest" description="Disordered" evidence="7">
    <location>
        <begin position="379"/>
        <end position="413"/>
    </location>
</feature>
<comment type="caution">
    <text evidence="9">The sequence shown here is derived from an EMBL/GenBank/DDBJ whole genome shotgun (WGS) entry which is preliminary data.</text>
</comment>
<gene>
    <name evidence="9" type="ORF">QR680_012823</name>
</gene>
<keyword evidence="3 6" id="KW-0805">Transcription regulation</keyword>
<sequence length="788" mass="88632">MQRDVRSVSSSIVLCLNPTSVHHNKIFCVLGTVTLRLVATHSTSEVSREKVHLHICPCDPNTIAVAAAQWAAATPVFSHLPRSSVMSGQKQLGPSFRARNLDASRPVAVYYSGDVPPELQNAAECVSISRAVHTLPSGMEKEEEQESHLQEAILARQANSAGIAIENHVIPTPKVDASCTSWYQRTYLPKERPENLIRIQTSFGFEEEQPQYDADSEDEQWLAKRSQVYPVDTLEFERIIELLENASSENQICLPQEAKVLLSKFDEVVAYDVYDYWLQKKRKAAEKHSYVLIPRIRTEPKVGATGANPYVAFRRRAEKMQTRKNRKNDEESYEKILKLKYDTKRAITLFDLIRQRERTKSAWVDLTEQIFHHRLEQEELANPSESCQGSVPSTSADAAKLDGVNKSPRKKRKPLRLSINSDNEAVNKAVLKRNDEIWSNISAFGSVSPAPIASTSTYDDPNARRIDANSEVDGKFEFVRRAGCTYRAPLPKNRDREQNLRVPPQRQRFYTTIIRNARGEEVTMIGRPRIDRVGRRVLDVLEDDPSVNSISTFGPYFVDRSRSYRAVTPRSDEEEDMDASCHYENSRCDLREDLSEMEPMVYMDDSGLQKWVENESECFITVGGKRRIPVIPVRNESEEDFFEEPPTNNKELERSVAVNASLEHSENFAIRLSLAQLAPTEDVNRELQVPALLTSKKRTAVVAPFSCPISPSGSSVVATGSPPEQSVDIQSSKLSAANFDVVSNIKPRRSDSALTLVVKSGDGHLISNGYLPHVNIPTSVTALARPIR</sequence>
<dbReference type="EMBL" id="JAUCMV010000002">
    <property type="protein sequence ID" value="KAK0417081.1"/>
    <property type="molecule type" value="Genomic_DNA"/>
</dbReference>
<dbReference type="InterPro" id="IPR024943">
    <property type="entry name" value="Enhancer_polycomb"/>
</dbReference>
<dbReference type="GO" id="GO:0006357">
    <property type="term" value="P:regulation of transcription by RNA polymerase II"/>
    <property type="evidence" value="ECO:0007669"/>
    <property type="project" value="InterPro"/>
</dbReference>